<sequence>MLERKPTVAAAAAWRQARPQDCRPRCRPTTAQAGTPKFEGKTEGMNKRIFDIGPGMASEFTENHRELVEYVSGLPKGGHGATKAIKDLQAPTYSPPDYPNFTEDDPSTPIARISMDPAKTEMLKYT</sequence>
<protein>
    <submittedName>
        <fullName evidence="3">Uncharacterized protein</fullName>
    </submittedName>
</protein>
<evidence type="ECO:0000256" key="1">
    <source>
        <dbReference type="SAM" id="MobiDB-lite"/>
    </source>
</evidence>
<dbReference type="EMBL" id="HBKQ01020606">
    <property type="protein sequence ID" value="CAE2236180.1"/>
    <property type="molecule type" value="Transcribed_RNA"/>
</dbReference>
<evidence type="ECO:0000313" key="2">
    <source>
        <dbReference type="EMBL" id="CAE2236179.1"/>
    </source>
</evidence>
<gene>
    <name evidence="2" type="ORF">OAUR00152_LOCUS13935</name>
    <name evidence="3" type="ORF">OAUR00152_LOCUS13936</name>
</gene>
<reference evidence="3" key="1">
    <citation type="submission" date="2021-01" db="EMBL/GenBank/DDBJ databases">
        <authorList>
            <person name="Corre E."/>
            <person name="Pelletier E."/>
            <person name="Niang G."/>
            <person name="Scheremetjew M."/>
            <person name="Finn R."/>
            <person name="Kale V."/>
            <person name="Holt S."/>
            <person name="Cochrane G."/>
            <person name="Meng A."/>
            <person name="Brown T."/>
            <person name="Cohen L."/>
        </authorList>
    </citation>
    <scope>NUCLEOTIDE SEQUENCE</scope>
    <source>
        <strain evidence="3">Isolate 1302-5</strain>
    </source>
</reference>
<organism evidence="3">
    <name type="scientific">Odontella aurita</name>
    <dbReference type="NCBI Taxonomy" id="265563"/>
    <lineage>
        <taxon>Eukaryota</taxon>
        <taxon>Sar</taxon>
        <taxon>Stramenopiles</taxon>
        <taxon>Ochrophyta</taxon>
        <taxon>Bacillariophyta</taxon>
        <taxon>Mediophyceae</taxon>
        <taxon>Biddulphiophycidae</taxon>
        <taxon>Eupodiscales</taxon>
        <taxon>Odontellaceae</taxon>
        <taxon>Odontella</taxon>
    </lineage>
</organism>
<feature type="region of interest" description="Disordered" evidence="1">
    <location>
        <begin position="12"/>
        <end position="46"/>
    </location>
</feature>
<name>A0A6U6ES64_9STRA</name>
<evidence type="ECO:0000313" key="3">
    <source>
        <dbReference type="EMBL" id="CAE2236180.1"/>
    </source>
</evidence>
<proteinExistence type="predicted"/>
<feature type="region of interest" description="Disordered" evidence="1">
    <location>
        <begin position="88"/>
        <end position="112"/>
    </location>
</feature>
<dbReference type="AlphaFoldDB" id="A0A6U6ES64"/>
<accession>A0A6U6ES64</accession>
<dbReference type="EMBL" id="HBKQ01020605">
    <property type="protein sequence ID" value="CAE2236179.1"/>
    <property type="molecule type" value="Transcribed_RNA"/>
</dbReference>